<organism evidence="5 6">
    <name type="scientific">Pigmentiphaga daeguensis</name>
    <dbReference type="NCBI Taxonomy" id="414049"/>
    <lineage>
        <taxon>Bacteria</taxon>
        <taxon>Pseudomonadati</taxon>
        <taxon>Pseudomonadota</taxon>
        <taxon>Betaproteobacteria</taxon>
        <taxon>Burkholderiales</taxon>
        <taxon>Alcaligenaceae</taxon>
        <taxon>Pigmentiphaga</taxon>
    </lineage>
</organism>
<accession>A0ABN1BUU6</accession>
<protein>
    <recommendedName>
        <fullName evidence="7">Polysaccharide export outer membrane protein</fullName>
    </recommendedName>
</protein>
<sequence length="293" mass="31772">MKLGQIVFLAGVILLIFFPPVHAQLSDEAVPHPGRYAPQTVIPSQIEDGAVTLLGMGDTVYLTVFGQPDMSAQLTVDDQGNIVVPLLGQVPAGGRSPSAVAKEIAAGLRSQGYLTNPQVSIEVVRVRSRIASVLGEVAKPGRYVLDGQLSVLELLAKAGGVKETADDVAFVIRRDSKAESGQRRIEVVVANKQLPDQPVEDLPLEPGDVLYVPQVRKFYIYGEVLRSGAYPMEPELNVMRALALAGGLTQRGSERRVSISRKDRVSGELHKQKVRLDALVQPGDVIYVDERFF</sequence>
<dbReference type="Gene3D" id="3.10.560.10">
    <property type="entry name" value="Outer membrane lipoprotein wza domain like"/>
    <property type="match status" value="2"/>
</dbReference>
<evidence type="ECO:0000259" key="3">
    <source>
        <dbReference type="Pfam" id="PF02563"/>
    </source>
</evidence>
<dbReference type="EMBL" id="BAAAEN010000007">
    <property type="protein sequence ID" value="GAA0505226.1"/>
    <property type="molecule type" value="Genomic_DNA"/>
</dbReference>
<feature type="signal peptide" evidence="2">
    <location>
        <begin position="1"/>
        <end position="23"/>
    </location>
</feature>
<feature type="chain" id="PRO_5047515985" description="Polysaccharide export outer membrane protein" evidence="2">
    <location>
        <begin position="24"/>
        <end position="293"/>
    </location>
</feature>
<dbReference type="InterPro" id="IPR019554">
    <property type="entry name" value="Soluble_ligand-bd"/>
</dbReference>
<evidence type="ECO:0000256" key="1">
    <source>
        <dbReference type="ARBA" id="ARBA00022729"/>
    </source>
</evidence>
<feature type="domain" description="Polysaccharide export protein N-terminal" evidence="3">
    <location>
        <begin position="52"/>
        <end position="123"/>
    </location>
</feature>
<evidence type="ECO:0000259" key="4">
    <source>
        <dbReference type="Pfam" id="PF10531"/>
    </source>
</evidence>
<comment type="caution">
    <text evidence="5">The sequence shown here is derived from an EMBL/GenBank/DDBJ whole genome shotgun (WGS) entry which is preliminary data.</text>
</comment>
<evidence type="ECO:0000313" key="5">
    <source>
        <dbReference type="EMBL" id="GAA0505226.1"/>
    </source>
</evidence>
<gene>
    <name evidence="5" type="ORF">GCM10009097_22850</name>
</gene>
<dbReference type="InterPro" id="IPR049712">
    <property type="entry name" value="Poly_export"/>
</dbReference>
<feature type="domain" description="Soluble ligand binding" evidence="4">
    <location>
        <begin position="217"/>
        <end position="267"/>
    </location>
</feature>
<keyword evidence="6" id="KW-1185">Reference proteome</keyword>
<feature type="domain" description="Soluble ligand binding" evidence="4">
    <location>
        <begin position="132"/>
        <end position="180"/>
    </location>
</feature>
<evidence type="ECO:0000256" key="2">
    <source>
        <dbReference type="SAM" id="SignalP"/>
    </source>
</evidence>
<evidence type="ECO:0008006" key="7">
    <source>
        <dbReference type="Google" id="ProtNLM"/>
    </source>
</evidence>
<keyword evidence="1 2" id="KW-0732">Signal</keyword>
<dbReference type="InterPro" id="IPR003715">
    <property type="entry name" value="Poly_export_N"/>
</dbReference>
<dbReference type="Pfam" id="PF10531">
    <property type="entry name" value="SLBB"/>
    <property type="match status" value="2"/>
</dbReference>
<reference evidence="5 6" key="1">
    <citation type="journal article" date="2019" name="Int. J. Syst. Evol. Microbiol.">
        <title>The Global Catalogue of Microorganisms (GCM) 10K type strain sequencing project: providing services to taxonomists for standard genome sequencing and annotation.</title>
        <authorList>
            <consortium name="The Broad Institute Genomics Platform"/>
            <consortium name="The Broad Institute Genome Sequencing Center for Infectious Disease"/>
            <person name="Wu L."/>
            <person name="Ma J."/>
        </authorList>
    </citation>
    <scope>NUCLEOTIDE SEQUENCE [LARGE SCALE GENOMIC DNA]</scope>
    <source>
        <strain evidence="5 6">JCM 14330</strain>
    </source>
</reference>
<name>A0ABN1BUU6_9BURK</name>
<dbReference type="RefSeq" id="WP_343927573.1">
    <property type="nucleotide sequence ID" value="NZ_BAAAEN010000007.1"/>
</dbReference>
<proteinExistence type="predicted"/>
<dbReference type="PANTHER" id="PTHR33619">
    <property type="entry name" value="POLYSACCHARIDE EXPORT PROTEIN GFCE-RELATED"/>
    <property type="match status" value="1"/>
</dbReference>
<dbReference type="Pfam" id="PF02563">
    <property type="entry name" value="Poly_export"/>
    <property type="match status" value="1"/>
</dbReference>
<evidence type="ECO:0000313" key="6">
    <source>
        <dbReference type="Proteomes" id="UP001501706"/>
    </source>
</evidence>
<dbReference type="Proteomes" id="UP001501706">
    <property type="component" value="Unassembled WGS sequence"/>
</dbReference>
<dbReference type="PANTHER" id="PTHR33619:SF3">
    <property type="entry name" value="POLYSACCHARIDE EXPORT PROTEIN GFCE-RELATED"/>
    <property type="match status" value="1"/>
</dbReference>